<keyword evidence="2" id="KW-0964">Secreted</keyword>
<evidence type="ECO:0000256" key="6">
    <source>
        <dbReference type="SAM" id="Coils"/>
    </source>
</evidence>
<name>A0A081QBB3_STRMT</name>
<keyword evidence="6" id="KW-0175">Coiled coil</keyword>
<dbReference type="Pfam" id="PF19076">
    <property type="entry name" value="CshA_repeat"/>
    <property type="match status" value="35"/>
</dbReference>
<dbReference type="InterPro" id="IPR019931">
    <property type="entry name" value="LPXTG_anchor"/>
</dbReference>
<feature type="region of interest" description="Disordered" evidence="7">
    <location>
        <begin position="891"/>
        <end position="912"/>
    </location>
</feature>
<dbReference type="InterPro" id="IPR026395">
    <property type="entry name" value="CshA_fibril"/>
</dbReference>
<dbReference type="Pfam" id="PF20009">
    <property type="entry name" value="GEVED"/>
    <property type="match status" value="1"/>
</dbReference>
<dbReference type="Pfam" id="PF00746">
    <property type="entry name" value="Gram_pos_anchor"/>
    <property type="match status" value="1"/>
</dbReference>
<keyword evidence="1" id="KW-0134">Cell wall</keyword>
<dbReference type="InterPro" id="IPR045474">
    <property type="entry name" value="GEVED"/>
</dbReference>
<proteinExistence type="predicted"/>
<feature type="region of interest" description="Disordered" evidence="7">
    <location>
        <begin position="3448"/>
        <end position="3479"/>
    </location>
</feature>
<evidence type="ECO:0000313" key="9">
    <source>
        <dbReference type="EMBL" id="KEQ40236.1"/>
    </source>
</evidence>
<feature type="region of interest" description="Disordered" evidence="7">
    <location>
        <begin position="218"/>
        <end position="255"/>
    </location>
</feature>
<evidence type="ECO:0000256" key="7">
    <source>
        <dbReference type="SAM" id="MobiDB-lite"/>
    </source>
</evidence>
<dbReference type="InterPro" id="IPR027579">
    <property type="entry name" value="SSSPR51_Rpt"/>
</dbReference>
<feature type="region of interest" description="Disordered" evidence="7">
    <location>
        <begin position="5174"/>
        <end position="5193"/>
    </location>
</feature>
<dbReference type="NCBIfam" id="TIGR01167">
    <property type="entry name" value="LPXTG_anchor"/>
    <property type="match status" value="1"/>
</dbReference>
<protein>
    <submittedName>
        <fullName evidence="9">LPXTG-motif cell wall anchor domain protein</fullName>
    </submittedName>
</protein>
<dbReference type="NCBIfam" id="TIGR04225">
    <property type="entry name" value="CshA_fibril_rpt"/>
    <property type="match status" value="35"/>
</dbReference>
<keyword evidence="4" id="KW-0677">Repeat</keyword>
<feature type="compositionally biased region" description="Basic and acidic residues" evidence="7">
    <location>
        <begin position="5279"/>
        <end position="5295"/>
    </location>
</feature>
<accession>A0A081QBB3</accession>
<feature type="compositionally biased region" description="Polar residues" evidence="7">
    <location>
        <begin position="3450"/>
        <end position="3465"/>
    </location>
</feature>
<feature type="region of interest" description="Disordered" evidence="7">
    <location>
        <begin position="2078"/>
        <end position="2097"/>
    </location>
</feature>
<feature type="region of interest" description="Disordered" evidence="7">
    <location>
        <begin position="347"/>
        <end position="369"/>
    </location>
</feature>
<dbReference type="PROSITE" id="PS50847">
    <property type="entry name" value="GRAM_POS_ANCHORING"/>
    <property type="match status" value="1"/>
</dbReference>
<feature type="domain" description="Gram-positive cocci surface proteins LPxTG" evidence="8">
    <location>
        <begin position="5289"/>
        <end position="5322"/>
    </location>
</feature>
<dbReference type="OrthoDB" id="2243937at2"/>
<feature type="compositionally biased region" description="Polar residues" evidence="7">
    <location>
        <begin position="4040"/>
        <end position="4055"/>
    </location>
</feature>
<comment type="caution">
    <text evidence="9">The sequence shown here is derived from an EMBL/GenBank/DDBJ whole genome shotgun (WGS) entry which is preliminary data.</text>
</comment>
<dbReference type="Pfam" id="PF06458">
    <property type="entry name" value="MucBP"/>
    <property type="match status" value="2"/>
</dbReference>
<feature type="region of interest" description="Disordered" evidence="7">
    <location>
        <begin position="4372"/>
        <end position="4401"/>
    </location>
</feature>
<evidence type="ECO:0000256" key="2">
    <source>
        <dbReference type="ARBA" id="ARBA00022525"/>
    </source>
</evidence>
<keyword evidence="5" id="KW-0572">Peptidoglycan-anchor</keyword>
<feature type="region of interest" description="Disordered" evidence="7">
    <location>
        <begin position="5250"/>
        <end position="5295"/>
    </location>
</feature>
<feature type="compositionally biased region" description="Low complexity" evidence="7">
    <location>
        <begin position="4372"/>
        <end position="4382"/>
    </location>
</feature>
<feature type="compositionally biased region" description="Low complexity" evidence="7">
    <location>
        <begin position="4473"/>
        <end position="4483"/>
    </location>
</feature>
<dbReference type="InterPro" id="IPR009459">
    <property type="entry name" value="MucBP_dom"/>
</dbReference>
<feature type="compositionally biased region" description="Polar residues" evidence="7">
    <location>
        <begin position="4276"/>
        <end position="4287"/>
    </location>
</feature>
<dbReference type="NCBIfam" id="TIGR01168">
    <property type="entry name" value="YSIRK_signal"/>
    <property type="match status" value="1"/>
</dbReference>
<feature type="compositionally biased region" description="Polar residues" evidence="7">
    <location>
        <begin position="4383"/>
        <end position="4393"/>
    </location>
</feature>
<feature type="compositionally biased region" description="Polar residues" evidence="7">
    <location>
        <begin position="4484"/>
        <end position="4494"/>
    </location>
</feature>
<feature type="region of interest" description="Disordered" evidence="7">
    <location>
        <begin position="582"/>
        <end position="623"/>
    </location>
</feature>
<dbReference type="NCBIfam" id="TIGR04308">
    <property type="entry name" value="repeat_SSSPR51"/>
    <property type="match status" value="3"/>
</dbReference>
<feature type="region of interest" description="Disordered" evidence="7">
    <location>
        <begin position="4678"/>
        <end position="4699"/>
    </location>
</feature>
<dbReference type="Pfam" id="PF18877">
    <property type="entry name" value="SSSPR-51"/>
    <property type="match status" value="3"/>
</dbReference>
<feature type="compositionally biased region" description="Basic and acidic residues" evidence="7">
    <location>
        <begin position="347"/>
        <end position="356"/>
    </location>
</feature>
<organism evidence="9 10">
    <name type="scientific">Streptococcus mitis</name>
    <dbReference type="NCBI Taxonomy" id="28037"/>
    <lineage>
        <taxon>Bacteria</taxon>
        <taxon>Bacillati</taxon>
        <taxon>Bacillota</taxon>
        <taxon>Bacilli</taxon>
        <taxon>Lactobacillales</taxon>
        <taxon>Streptococcaceae</taxon>
        <taxon>Streptococcus</taxon>
        <taxon>Streptococcus mitis group</taxon>
    </lineage>
</organism>
<evidence type="ECO:0000256" key="1">
    <source>
        <dbReference type="ARBA" id="ARBA00022512"/>
    </source>
</evidence>
<feature type="compositionally biased region" description="Basic and acidic residues" evidence="7">
    <location>
        <begin position="218"/>
        <end position="227"/>
    </location>
</feature>
<evidence type="ECO:0000256" key="5">
    <source>
        <dbReference type="ARBA" id="ARBA00023088"/>
    </source>
</evidence>
<feature type="region of interest" description="Disordered" evidence="7">
    <location>
        <begin position="77"/>
        <end position="108"/>
    </location>
</feature>
<dbReference type="PATRIC" id="fig|28037.97.peg.1431"/>
<dbReference type="InterPro" id="IPR005877">
    <property type="entry name" value="YSIRK_signal_dom"/>
</dbReference>
<evidence type="ECO:0000259" key="8">
    <source>
        <dbReference type="PROSITE" id="PS50847"/>
    </source>
</evidence>
<keyword evidence="3" id="KW-0732">Signal</keyword>
<feature type="compositionally biased region" description="Polar residues" evidence="7">
    <location>
        <begin position="358"/>
        <end position="369"/>
    </location>
</feature>
<feature type="region of interest" description="Disordered" evidence="7">
    <location>
        <begin position="4038"/>
        <end position="4069"/>
    </location>
</feature>
<dbReference type="Gene3D" id="2.60.40.1200">
    <property type="match status" value="1"/>
</dbReference>
<sequence>MFKLSRQQKDHRYFCGNKYEKYSIKKLKVGAASVLVGTGFLFGYNLDQVNADEQKTETATVMSNVGDTPQSANKVEIATGPKQEKAPEVGTETPKSGTKEENVPATNPQVAETKEIPAIKETPATKEVPENKVNKVDKEIVNSSTLREKLADLEAQIERIRGNKNQASQIQNAEKLVAEARQYLEALDTTQTEVDAKAKEISSLTNILKSIKAEETPKINKNQDRRNGKMLRNGTGFRIGTESTRGATTPITTGVGADVKDATETPAVKRPPYTDRKVAEGFAKQIAWLDFSDVDHWKNVEVKNGTVVLKEGSEYEKEIMPDYRIKLKVKSLKPFQATEIYRKRMEAQNATPEEKATFNPNATNGIWNSNNPAEITATAQDQWSEIKNNGIDTLGKKTSIGSGDGANIGIQFEISGTYKGNTVRPAVVMADAESANPGENIVFTTNGKGWEQVIDLEKNGSNGHRYKPVNLYTKNYKTFPDVITGNADKLDGASIQNVGNGNKIAYKYFTNPDQETGGLGSGVFGPGVTAGKYSVPVVMTKGATEVGMYVFSTGAQKAMIGVAPIDEGDAPASYGEAVHTMNTRDGITGNDVKQPYLGSERPDMDTNNVKDWNGDDNTGTRDEGINQLLPESLKGREGDIIKANVSSKGYYTLNIQAHTGGAEKAYIRSWIDFNGNGKFDTDEASDIAEITQDGDVKLHFKNKTQKDAEGLLEAGTRVRIATNKVEIENPTGLAFSGEAEDFKAKVTHPPRGERKTSEGEIKQTQSTTVRFTARGKNVYEKGNVDAKIDTTVPPVYIDNKTREEITLSAEGTYTVKGQGTYKFITNGADVNVEFTPADGFVGEAHGITIRRQDTNKTTTEWGANDSDSTSNVNDVTNTMDGLYIPKVRIPTVTPTPNNAESRNIQGLPQKGKPTFTVVTSDTPVTASAKHQAKLIDPTTNAVTDSTSVDALDPKNHKIGTYKIAPETGEVTFTPTDITYTGEVKPARVSVPVLIAHDKDDNDFTVDKEATYTPRITPVAPTAEAATTSDVQGKPQVSRIVLNTTEENVDRAKTVNFDRGSQTSNTGEHVELDNESLTLLDGEREVTTLITNDGEYVLDKVSKTITFTPKKTFVGQATPVRVQIKDANGTKVETTYTPTVIEVTPTGKDSATSGPQGLTQKSPIVFNQRDEEDGKTLNFDTGHERVALKPETLTLLNGTDKVKSITVPNVGTYELVDNAITFTPAPAYHGTAEGVNVQVEDENGKVVTKKYVPTVTELAVTPGDKTTKNIQGETQEGTPTFTIPAESTNVTVTSRKLVDPADQTEKDSVTVAGKGTFTIDGNGKVTFVPVPTYKEDVPPITVKATVTVTNAKNESTTITSTASYKPIIVAAEIDKAPATSTNLQGLVQTGTPTFTPKTIEVDGVQKTISVQANSYKLVKDGAESESLPAYKAGTSEQIGTYTINPATGQVTFTPTDKTYTGAVAPVDVQATGSNGVKVQTTYTPSITPVTPTKEPSATTDVQGKKQVSRIVLDTVETDTDKDKTVNFNKGSETGTNGEQVNLNPDTLTLLNDAGAEVPTLTTNDGKYELDKTNRTITFTPNKTFVGPATPVKVQIKDANGTKVETTYTPTVTDVTMTSVDKESSAPQGKTQTGKPEFTVSTPEVRITGYKLLNPTGNTPVEGNEIEVPDQGTYRIDQTKGLVTFIPKPGFTGPATGITVQATDENGETKDAKYKPTVTALTITPQPVTTTNIQGETQEGTPTFPVPAESNNVTVTSRKLVDPTDQTEKDSVTVAGKGTFTIDGNGKVTFTPLPTYKGDVDPITVKATVTITNDKNESTTIPSTTTYKPIIVSAEIDKEPATSTNLQGLVQTGTPAFKSKTVDVDGTPKTITVQPNSYKLVKDGTETNTLPAYKAGTTDQIVGTYTIDSATGQVTFTPSDKTYSGEVAPVSVQATGSNGVKVQTTYTPVITPVTPTAEKSATSDVQGKKQTSSILLDTPENSVDKDKTVNFNKGSQVGANGERVELDANTLTLLDGTTEVTSLTTNDGEYVLDKASKTITFTPKKTFVGTATPVKVQIKDANGTKVETTYTPTVTDITMKGAPATTSAPQGQTQTGTPTFTISSPEVRITGYKLLNPNGNTPVEGNEIEVPDQGTYRINPANGQVTFIPKPGFTGPATGISVQATDENGETAEAKYTPTVTAVTVTPGDKTTTNIQGVTQEGTPTFTIPTESTNVTVTSRKLVDPSDNGEKESVTVAGKGTFTIDGNGKVTFVPVPTYKEDVPPITVKATVTVTNAKNESTTITSTASYKPIIVAAEIDKVPATSRNLQGLTQTGTPTFTPKTVEVNGVQKTISVEPNSYKLVKDGVESESLPAYKAGTTDQIGTYTINPQNGTVTFTPTDKTYTGAVAPVDVQATGSNGVKVQTTYTPTITPVTPTKEPSATTDVQGKKQVSRIVLDTVETDADKDKTVNFNKGSETGANGERVELDASTLTLLNDAGVEVPTLTTDDGEYVLDKTNRTITFTPKKTFTGPAKAVKVQIKDVNGTKVETTYTPTVTEVTPTGKDSATTGLQGFAQKSPIVFNQKDEEDGKTVNFDTGNEKVALKPDTLTLLNGNEKVKTITVPDVGTYELKDNAITFTPLPSYHGTPEGVTVQIEDENGKIVTKKYVPTVTPVTPSGTNATSSGLQGKVQTGKPVFNGGVPEVPMNDEVPATLEGADQDGKVVIAGKGTYTVAKDGTVTFTPDKNFVGDAPAVTVKRVDKNGTVATATYTPTVTDVTMTSVDKTSEAPQGKTQTGTPEFSISTPSVRITEYKLVDPTNNKPVEEVEVENQGTYTIDATGEVTFVPKPGFTGPTTGITVRATDENGETKDATYTPSVTPLKVTPENKSTTNIQGLPQEATPTFKLPKGVTNAVVTERKLIDPITKALTNSVTVDGKGTFTINANGKVTFTPVPSYVGDVPAIEVQGTITVLNGNNDSTTMTSKATYKPIIVPIELEKTPAESTNVQGLVQKGTPTFTPQSVDVNGVEKTVTVKPNSYKLVKDGTETDTIPAYKKDTQEVIGKYTIDPQTGEVTFTPTDKTYTGEVEPATVQATGSNNVKVQTTYTPIIKPVRPVGTNAGSEGIQGAVQEGTPTFKSGNENIPMTVSATNPAKLVDPTTNQPIEATEIDAKNTAGEKVGKYTIDPATGKVTFTPEPGFSGTPVPATVQAKDGNGTPTTATYTPVVKAAVPSGDNQVTTGIQGAVQKATPVFTPGKNTVNNQEVSVPFEATSKAKLIDPSKTGEESEVTTLVVENQGTYTIDDNGLVTFTPLPTFKGEATAVSIVRKDKNGTPATATYKPSVVGVTPSATEATTTKVQGATQETPVTFTPGKATIGTEEKSVPMDPTAYKLLGGQEGKTSLDTVPAMSEDGTKEVGTYTIKVVDGKPVVTFTPTDKTYAGKLKPVTVQGKDTNGTEATTTYTPVITPIVPTAENGTSEGPQGVEQTGSVTFKPGKEPGTENTPVAIDKTKMTLLGTDGNPVESLTVSKDGKVIGTYTLVKDPSGLPTGEVKFVPSDKSYVGEVPAATVQVKDANGTPATATYTPTFTEVNPTSKPSETTGFQGLPQTSRVVLDEKDEADNTTVNFDKGNDKVALVPSTLTLVNADGAKVTSVTVPNEGTYELSNGAITFTPLPTFHGKASGVSVQAEDVNGKVAKTTYTPTVTEVRPVGTDAGSEGIQGAVQEGTPSFKSGNENIPMTVSATNPAKLVVDGQPVADTTIPAKDDQGQQVGTYTIEPATGKVTFTPNPGFSGTPVPATVQAKDGNGTPTTATYTPVVKAAVPSGDNQVTSDIQGAKQTVTPVFTPGKNTVNNQEVSVPFEPTSKAKLIDPSKTGDEREVTTLVVENQGTYTIDDNGVVTFTPLLTFKGEATAVSIERKDKNGTVATATFKPSVVGVTPSATAATTTKVQGATQETPVTFTPGKATIGTVEKTVPMDSTSYKLLGGQEGKTSLDTVPAMSEDGTKEVGTYTIKVVDGKPVVTFTPTDKTYAGKLKPVTVQGKDTNGTEATTTYTPVITPIVPTAENGTSEGPQGVEQTGSVTFKPGKEPGTENTPVAIDKTKMTLLGTDGNPVESLTVSKDGKVIGTYTLVKDPSGLPTGEVKFTPTDKSYVGEVPAATVQVKDANGTPATATYTPTFTEVNPTGKDSTTTGLQGFAQKSPIVFNQKDEEDKTTVNFDTGHEKVTFKQDTLTLVNAAGDKVTTVTVPDVGTYELKDGVITFTPLKTFKGKPEGVTVQIEDANGKVVKQKYVPNVVEVLPTGKDTTSTGLQGKVQTGKPEFTPGSPEVPMDDEVPATFEDGNVTKTVDKVGTYAVAKDGTVTFTPNKDFSGEAPEVTVKRVDKNGTSVTAKYKPTVTKVTPTGTDTTSTGLQGKVQTGTPVFTPGSPEVPMDDEVPATFEDGNVTKTVDKVGTYTVAKDGTVTFTPNKDFSGEAPEVTVKRVDKNGTSVTAKYKPTVTKVTPTGTDTTSTGLQGKVQTGTPVFTPGNPEVPMDDESPATFEDGNITKTVDKVGTYTVAKDGTVTFTPNKDFSGEAPEVTVKRVDKNGTSVTAKYKPTVTKVTPTGKDITSTGLQGKVQTGTPVFTPGNPEVPMDDEVPATFEDGNITKTVDKVGTFTVAKDGTVTFTPNKEFVGEAPEVTVKRVDKNGTSVTAKYKPIVAKVLPSGESSETEGAKGKPQTSTVVFDKKDEDKSTVNFNKGDETVSLNPSTLTLVDKDGNPSTEVKVPGEGTYTLANNVITFTPEKDFAGKATGVTVQVKDINGTSIEKTYTPTVRAVTTFVDPSGNPITVDKNNKPVESEVDGSKQPTKDIYGYKFVRTETDNKGNTKHIYEQAEGKSVKVTYVSTTGETLSDSQTVETKDKFIGTDYDASIEALKLERIEKDGKVYLLKERKADSATETGKLSDKEQTVTYVYEEVKEPASNQKYGNVVVVYKDKFGRPISGTTESGKEVTSTVIDTPNSPLTTKYDTTDHKPQTITTKDGKKYKLIKVLKTSDAEKSGVKARTSVITYVYEMLDNTTEYPEAHIGLVLVNYLDVEGNPISGKTPEGKVVPNMVVDTEADLVGKDYDTTDHKVSTIIVENGDVYELLKVSETSVEKGKLTEGETNVDYIYRKVVTIFVDENGKEIKTPEKGRTDKKDIPEYTFKETKKDANGNTVYVYTKKSSSTPVTPTPTPSTPSKEKETLYIDANGKPLQPAKKGQHPQDNIPGYEFVGTETDANGNVRHLYRKIQSTIPVEPVQPTAPTMPEQPAQPEVPTSPAQPVQPTEVKEVEAKRELPNTGTEDHASLAALGLLGALSGFGLLASKKKED</sequence>
<feature type="coiled-coil region" evidence="6">
    <location>
        <begin position="136"/>
        <end position="193"/>
    </location>
</feature>
<gene>
    <name evidence="9" type="ORF">SK642_1494</name>
</gene>
<reference evidence="9 10" key="1">
    <citation type="submission" date="2014-05" db="EMBL/GenBank/DDBJ databases">
        <authorList>
            <person name="Daugherty S.C."/>
            <person name="Tallon L.J."/>
            <person name="Sadzewicz L."/>
            <person name="Kilian M."/>
            <person name="Tettelin H."/>
        </authorList>
    </citation>
    <scope>NUCLEOTIDE SEQUENCE [LARGE SCALE GENOMIC DNA]</scope>
    <source>
        <strain evidence="9 10">SK642</strain>
    </source>
</reference>
<evidence type="ECO:0000313" key="10">
    <source>
        <dbReference type="Proteomes" id="UP000028030"/>
    </source>
</evidence>
<dbReference type="RefSeq" id="WP_033684175.1">
    <property type="nucleotide sequence ID" value="NZ_JPFW01000008.1"/>
</dbReference>
<dbReference type="Pfam" id="PF04650">
    <property type="entry name" value="YSIRK_signal"/>
    <property type="match status" value="1"/>
</dbReference>
<evidence type="ECO:0000256" key="4">
    <source>
        <dbReference type="ARBA" id="ARBA00022737"/>
    </source>
</evidence>
<dbReference type="Proteomes" id="UP000028030">
    <property type="component" value="Unassembled WGS sequence"/>
</dbReference>
<evidence type="ECO:0000256" key="3">
    <source>
        <dbReference type="ARBA" id="ARBA00022729"/>
    </source>
</evidence>
<feature type="region of interest" description="Disordered" evidence="7">
    <location>
        <begin position="4473"/>
        <end position="4501"/>
    </location>
</feature>
<feature type="compositionally biased region" description="Polar residues" evidence="7">
    <location>
        <begin position="241"/>
        <end position="252"/>
    </location>
</feature>
<dbReference type="Gene3D" id="3.10.20.320">
    <property type="entry name" value="Putative peptidoglycan bound protein (lpxtg motif)"/>
    <property type="match status" value="2"/>
</dbReference>
<feature type="compositionally biased region" description="Polar residues" evidence="7">
    <location>
        <begin position="892"/>
        <end position="906"/>
    </location>
</feature>
<dbReference type="EMBL" id="JPFW01000008">
    <property type="protein sequence ID" value="KEQ40236.1"/>
    <property type="molecule type" value="Genomic_DNA"/>
</dbReference>
<feature type="region of interest" description="Disordered" evidence="7">
    <location>
        <begin position="4275"/>
        <end position="4302"/>
    </location>
</feature>